<protein>
    <recommendedName>
        <fullName evidence="3">Cytidyltransferase-like domain-containing protein</fullName>
    </recommendedName>
</protein>
<organism evidence="1 2">
    <name type="scientific">Clydaea vesicula</name>
    <dbReference type="NCBI Taxonomy" id="447962"/>
    <lineage>
        <taxon>Eukaryota</taxon>
        <taxon>Fungi</taxon>
        <taxon>Fungi incertae sedis</taxon>
        <taxon>Chytridiomycota</taxon>
        <taxon>Chytridiomycota incertae sedis</taxon>
        <taxon>Chytridiomycetes</taxon>
        <taxon>Lobulomycetales</taxon>
        <taxon>Lobulomycetaceae</taxon>
        <taxon>Clydaea</taxon>
    </lineage>
</organism>
<dbReference type="InterPro" id="IPR014729">
    <property type="entry name" value="Rossmann-like_a/b/a_fold"/>
</dbReference>
<gene>
    <name evidence="1" type="ORF">HK099_002605</name>
</gene>
<reference evidence="1" key="1">
    <citation type="submission" date="2020-05" db="EMBL/GenBank/DDBJ databases">
        <title>Phylogenomic resolution of chytrid fungi.</title>
        <authorList>
            <person name="Stajich J.E."/>
            <person name="Amses K."/>
            <person name="Simmons R."/>
            <person name="Seto K."/>
            <person name="Myers J."/>
            <person name="Bonds A."/>
            <person name="Quandt C.A."/>
            <person name="Barry K."/>
            <person name="Liu P."/>
            <person name="Grigoriev I."/>
            <person name="Longcore J.E."/>
            <person name="James T.Y."/>
        </authorList>
    </citation>
    <scope>NUCLEOTIDE SEQUENCE</scope>
    <source>
        <strain evidence="1">JEL0476</strain>
    </source>
</reference>
<keyword evidence="2" id="KW-1185">Reference proteome</keyword>
<evidence type="ECO:0000313" key="2">
    <source>
        <dbReference type="Proteomes" id="UP001211065"/>
    </source>
</evidence>
<name>A0AAD5XZ75_9FUNG</name>
<comment type="caution">
    <text evidence="1">The sequence shown here is derived from an EMBL/GenBank/DDBJ whole genome shotgun (WGS) entry which is preliminary data.</text>
</comment>
<dbReference type="EMBL" id="JADGJW010000188">
    <property type="protein sequence ID" value="KAJ3222172.1"/>
    <property type="molecule type" value="Genomic_DNA"/>
</dbReference>
<evidence type="ECO:0008006" key="3">
    <source>
        <dbReference type="Google" id="ProtNLM"/>
    </source>
</evidence>
<dbReference type="AlphaFoldDB" id="A0AAD5XZ75"/>
<proteinExistence type="predicted"/>
<dbReference type="Proteomes" id="UP001211065">
    <property type="component" value="Unassembled WGS sequence"/>
</dbReference>
<evidence type="ECO:0000313" key="1">
    <source>
        <dbReference type="EMBL" id="KAJ3222172.1"/>
    </source>
</evidence>
<dbReference type="Gene3D" id="3.40.50.620">
    <property type="entry name" value="HUPs"/>
    <property type="match status" value="1"/>
</dbReference>
<accession>A0AAD5XZ75</accession>
<sequence length="333" mass="38589">MERTIFLPIYITTLDKIEKEYLNLLKQSTQYASESLIILLNLPKDFLSLPKIKTWKMLQCILSEIYVFCFSLSWNYDKPFLDINVIINNFCNYNVIKNLHSPETVYYILTKDVEKFNNHDNLDLKLVKFNETDWHSDYCDLKLDLNRDESATIKFRENEVDQYECVALGGTFDHLHVGHKILLTVALWITRKILRCGVSVLDEVSIKKKAGYEGMESLDFRKNSVLKFLKLMKVDSSFEMDVFDLLDAFGPTKDDPNIEAVIGSLETKRGCEAINEVRKSNNLALIDILIIDVISKDSVKILESEDMGNLKISSSKLRLYLLEKVKKTTQKRD</sequence>
<dbReference type="SUPFAM" id="SSF52374">
    <property type="entry name" value="Nucleotidylyl transferase"/>
    <property type="match status" value="1"/>
</dbReference>